<dbReference type="Proteomes" id="UP001383192">
    <property type="component" value="Unassembled WGS sequence"/>
</dbReference>
<gene>
    <name evidence="2" type="primary">RBT1_6</name>
    <name evidence="2" type="ORF">VNI00_007332</name>
</gene>
<evidence type="ECO:0000313" key="2">
    <source>
        <dbReference type="EMBL" id="KAK7045901.1"/>
    </source>
</evidence>
<protein>
    <submittedName>
        <fullName evidence="2">SERTA domain-containing protein 3</fullName>
    </submittedName>
</protein>
<dbReference type="AlphaFoldDB" id="A0AAW0D0H1"/>
<feature type="region of interest" description="Disordered" evidence="1">
    <location>
        <begin position="1"/>
        <end position="112"/>
    </location>
</feature>
<proteinExistence type="predicted"/>
<keyword evidence="3" id="KW-1185">Reference proteome</keyword>
<comment type="caution">
    <text evidence="2">The sequence shown here is derived from an EMBL/GenBank/DDBJ whole genome shotgun (WGS) entry which is preliminary data.</text>
</comment>
<feature type="compositionally biased region" description="Polar residues" evidence="1">
    <location>
        <begin position="87"/>
        <end position="99"/>
    </location>
</feature>
<reference evidence="2 3" key="1">
    <citation type="submission" date="2024-01" db="EMBL/GenBank/DDBJ databases">
        <title>A draft genome for a cacao thread blight-causing isolate of Paramarasmius palmivorus.</title>
        <authorList>
            <person name="Baruah I.K."/>
            <person name="Bukari Y."/>
            <person name="Amoako-Attah I."/>
            <person name="Meinhardt L.W."/>
            <person name="Bailey B.A."/>
            <person name="Cohen S.P."/>
        </authorList>
    </citation>
    <scope>NUCLEOTIDE SEQUENCE [LARGE SCALE GENOMIC DNA]</scope>
    <source>
        <strain evidence="2 3">GH-12</strain>
    </source>
</reference>
<evidence type="ECO:0000313" key="3">
    <source>
        <dbReference type="Proteomes" id="UP001383192"/>
    </source>
</evidence>
<name>A0AAW0D0H1_9AGAR</name>
<feature type="compositionally biased region" description="Acidic residues" evidence="1">
    <location>
        <begin position="1"/>
        <end position="13"/>
    </location>
</feature>
<dbReference type="EMBL" id="JAYKXP010000023">
    <property type="protein sequence ID" value="KAK7045901.1"/>
    <property type="molecule type" value="Genomic_DNA"/>
</dbReference>
<accession>A0AAW0D0H1</accession>
<feature type="compositionally biased region" description="Basic residues" evidence="1">
    <location>
        <begin position="17"/>
        <end position="35"/>
    </location>
</feature>
<feature type="compositionally biased region" description="Polar residues" evidence="1">
    <location>
        <begin position="152"/>
        <end position="168"/>
    </location>
</feature>
<organism evidence="2 3">
    <name type="scientific">Paramarasmius palmivorus</name>
    <dbReference type="NCBI Taxonomy" id="297713"/>
    <lineage>
        <taxon>Eukaryota</taxon>
        <taxon>Fungi</taxon>
        <taxon>Dikarya</taxon>
        <taxon>Basidiomycota</taxon>
        <taxon>Agaricomycotina</taxon>
        <taxon>Agaricomycetes</taxon>
        <taxon>Agaricomycetidae</taxon>
        <taxon>Agaricales</taxon>
        <taxon>Marasmiineae</taxon>
        <taxon>Marasmiaceae</taxon>
        <taxon>Paramarasmius</taxon>
    </lineage>
</organism>
<feature type="compositionally biased region" description="Low complexity" evidence="1">
    <location>
        <begin position="137"/>
        <end position="147"/>
    </location>
</feature>
<sequence>MDVDDSEEEDEELPPPKSKKGKGKGKGKVQGKGKRKKDDGKGQDDEEEDEPLHPKPKRQRCATVAEDSHPLTPHPLTPHPITVYATPPSSQMPAMTTTPDAEAGARVTTTSTGTAQASASALISTTGDADFYATARSTGGATSTARAVVRGSGQQSNTVTSANINVDMQSAPPSPAKDNSQTQASGPSSSPPAPSQDNSSCPTLPPSSSIKSSRPRSSARSLARASDAASTASSASLPEWMCQMKTFLLSGVSSPEWVQSVGIWEELERGYGFVNTCQTLPTEARPDAVLFWTKRARKFTGLPPDVEVSGFGQRVVLWWNSMMPGWRTRSADGHWERSGEGDWGALRCPGQNGLLSIMACLRWWLIKDSKASVREADSSWQALFADVCWVMEELRKSEEHPVRKKARSE</sequence>
<feature type="region of interest" description="Disordered" evidence="1">
    <location>
        <begin position="137"/>
        <end position="230"/>
    </location>
</feature>
<evidence type="ECO:0000256" key="1">
    <source>
        <dbReference type="SAM" id="MobiDB-lite"/>
    </source>
</evidence>
<feature type="compositionally biased region" description="Low complexity" evidence="1">
    <location>
        <begin position="207"/>
        <end position="230"/>
    </location>
</feature>